<evidence type="ECO:0000256" key="4">
    <source>
        <dbReference type="ARBA" id="ARBA00023015"/>
    </source>
</evidence>
<dbReference type="AlphaFoldDB" id="A0A0M8MZJ6"/>
<gene>
    <name evidence="9" type="primary">MED16</name>
    <name evidence="12" type="ORF">ESCO_004721</name>
</gene>
<evidence type="ECO:0000256" key="2">
    <source>
        <dbReference type="ARBA" id="ARBA00006543"/>
    </source>
</evidence>
<dbReference type="OrthoDB" id="4139168at2759"/>
<accession>A0A0M8MZJ6</accession>
<keyword evidence="5 9" id="KW-0010">Activator</keyword>
<evidence type="ECO:0000256" key="8">
    <source>
        <dbReference type="ARBA" id="ARBA00032015"/>
    </source>
</evidence>
<comment type="subunit">
    <text evidence="9">Component of the Mediator complex.</text>
</comment>
<dbReference type="InterPro" id="IPR048338">
    <property type="entry name" value="Mediator_Med16"/>
</dbReference>
<dbReference type="PANTHER" id="PTHR13224:SF6">
    <property type="entry name" value="MEDIATOR OF RNA POLYMERASE II TRANSCRIPTION SUBUNIT 16"/>
    <property type="match status" value="1"/>
</dbReference>
<comment type="similarity">
    <text evidence="2 9">Belongs to the Mediator complex subunit 16 family.</text>
</comment>
<dbReference type="PANTHER" id="PTHR13224">
    <property type="entry name" value="THYROID HORMONE RECEPTOR-ASSOCIATED PROTEIN-RELATED"/>
    <property type="match status" value="1"/>
</dbReference>
<dbReference type="InterPro" id="IPR048339">
    <property type="entry name" value="Mediator_Med16_C"/>
</dbReference>
<comment type="subcellular location">
    <subcellularLocation>
        <location evidence="1 9">Nucleus</location>
    </subcellularLocation>
</comment>
<evidence type="ECO:0000256" key="3">
    <source>
        <dbReference type="ARBA" id="ARBA00019614"/>
    </source>
</evidence>
<dbReference type="GO" id="GO:0016592">
    <property type="term" value="C:mediator complex"/>
    <property type="evidence" value="ECO:0007669"/>
    <property type="project" value="InterPro"/>
</dbReference>
<dbReference type="STRING" id="150374.A0A0M8MZJ6"/>
<dbReference type="EMBL" id="LGSR01000029">
    <property type="protein sequence ID" value="KOS16661.1"/>
    <property type="molecule type" value="Genomic_DNA"/>
</dbReference>
<comment type="function">
    <text evidence="9">Component of the Mediator complex, a coactivator involved in the regulated transcription of nearly all RNA polymerase II-dependent genes. Mediator functions as a bridge to convey information from gene-specific regulatory proteins to the basal RNA polymerase II transcription machinery. Mediator is recruited to promoters by direct interactions with regulatory proteins and serves as a scaffold for the assembly of a functional preinitiation complex with RNA polymerase II and the general transcription factors.</text>
</comment>
<evidence type="ECO:0000313" key="12">
    <source>
        <dbReference type="EMBL" id="KOS16661.1"/>
    </source>
</evidence>
<keyword evidence="13" id="KW-1185">Reference proteome</keyword>
<dbReference type="Proteomes" id="UP000053831">
    <property type="component" value="Unassembled WGS sequence"/>
</dbReference>
<evidence type="ECO:0000256" key="6">
    <source>
        <dbReference type="ARBA" id="ARBA00023163"/>
    </source>
</evidence>
<comment type="caution">
    <text evidence="12">The sequence shown here is derived from an EMBL/GenBank/DDBJ whole genome shotgun (WGS) entry which is preliminary data.</text>
</comment>
<name>A0A0M8MZJ6_ESCWE</name>
<sequence length="820" mass="91177">MPLILDNAVPVDLNDVDDLFGDAVGLSLQERSQSKLAVFDALGRVALVSFPISLNSPYLTRKWDADALDDVNAVAASYWLPLAHPNPQKPFVATYGPATRNGYQYHYEKSVVHAVAPSHPHLAKSALVCVTLNGSLKLFWSQNNNKLEETVIELESVLSADELVTHAAIGSDKKNLLVAVATSSRQLRLIKIEIEWAGPGSQTDKTSLPQNARLSPSLIETHLAATSWLQAVPGDAGNDASLAELSSLHLLPSVLESTGKSTAAPMIVTVRSRAHHAGSYQMAQTIIDRWEVLGEQQRNLHPAFEQLGSRRNDGPEEQGLYTRLRKLEPVILNRVVLLLQVTQHGRVLVLVMSDGTVEYRDRLSFEEIYQNEGTDRIMNLRQVGWAFSDEGLCQQVAFSPTQCSMIQLGEDGKFRWIKLHFPLGDIGNSHQDGFAQDWVNEIIRILKIQVDYSEELHHESLMRNTPLHSCLSIMNSLGFRGELQPRSFQGKLAMIEVNARNVVILITLASNTPSTGRENLSPLDDHGCGKWSVDLLSWLLDSLFGLMSDDEFTARLVSARFGEITPYLQEQNNVALHLLLSSCSRSFLLAMCRRISHLEALSTRAIEFYQRQSASGNQPRAPNSQLQQAYQRMQAITTSSPVKVHEFEKLLNALGSDIRATYSQCLPAMTKSGGNAPQGKQMDVVVKGRQIQYEMAMLNAASPPNFFLPVMKKLFGTYLPAFRNSVDPTSLFFADYEILGIQDDRTSLAAREAKGVYVDLFRRAVLKKGGQQQWRRCTRCASVMEDVSGTRPGFTFVLSQQRKCSCGGFWALLPKEKFVL</sequence>
<proteinExistence type="inferred from homology"/>
<feature type="domain" description="Mediator complex subunit 16 C-terminal" evidence="11">
    <location>
        <begin position="719"/>
        <end position="811"/>
    </location>
</feature>
<evidence type="ECO:0000259" key="11">
    <source>
        <dbReference type="Pfam" id="PF20719"/>
    </source>
</evidence>
<keyword evidence="6 9" id="KW-0804">Transcription</keyword>
<protein>
    <recommendedName>
        <fullName evidence="3 9">Mediator of RNA polymerase II transcription subunit 16</fullName>
    </recommendedName>
    <alternativeName>
        <fullName evidence="8 9">Mediator complex subunit 16</fullName>
    </alternativeName>
</protein>
<evidence type="ECO:0000256" key="1">
    <source>
        <dbReference type="ARBA" id="ARBA00004123"/>
    </source>
</evidence>
<evidence type="ECO:0000256" key="5">
    <source>
        <dbReference type="ARBA" id="ARBA00023159"/>
    </source>
</evidence>
<keyword evidence="7 9" id="KW-0539">Nucleus</keyword>
<dbReference type="Pfam" id="PF20719">
    <property type="entry name" value="Med16_C"/>
    <property type="match status" value="1"/>
</dbReference>
<reference evidence="12 13" key="1">
    <citation type="submission" date="2015-07" db="EMBL/GenBank/DDBJ databases">
        <title>The genome of the fungus Escovopsis weberi, a specialized disease agent of ant agriculture.</title>
        <authorList>
            <person name="de Man T.J."/>
            <person name="Stajich J.E."/>
            <person name="Kubicek C.P."/>
            <person name="Chenthamara K."/>
            <person name="Atanasova L."/>
            <person name="Druzhinina I.S."/>
            <person name="Birnbaum S."/>
            <person name="Barribeau S.M."/>
            <person name="Teiling C."/>
            <person name="Suen G."/>
            <person name="Currie C."/>
            <person name="Gerardo N.M."/>
        </authorList>
    </citation>
    <scope>NUCLEOTIDE SEQUENCE [LARGE SCALE GENOMIC DNA]</scope>
</reference>
<organism evidence="12 13">
    <name type="scientific">Escovopsis weberi</name>
    <dbReference type="NCBI Taxonomy" id="150374"/>
    <lineage>
        <taxon>Eukaryota</taxon>
        <taxon>Fungi</taxon>
        <taxon>Dikarya</taxon>
        <taxon>Ascomycota</taxon>
        <taxon>Pezizomycotina</taxon>
        <taxon>Sordariomycetes</taxon>
        <taxon>Hypocreomycetidae</taxon>
        <taxon>Hypocreales</taxon>
        <taxon>Hypocreaceae</taxon>
        <taxon>Escovopsis</taxon>
    </lineage>
</organism>
<feature type="domain" description="Mediator complex subunit Med16 N-terminal" evidence="10">
    <location>
        <begin position="88"/>
        <end position="387"/>
    </location>
</feature>
<dbReference type="Pfam" id="PF11635">
    <property type="entry name" value="Med16_N"/>
    <property type="match status" value="1"/>
</dbReference>
<dbReference type="InterPro" id="IPR021665">
    <property type="entry name" value="Mediator_Med16_N"/>
</dbReference>
<evidence type="ECO:0000259" key="10">
    <source>
        <dbReference type="Pfam" id="PF11635"/>
    </source>
</evidence>
<dbReference type="GO" id="GO:0045893">
    <property type="term" value="P:positive regulation of DNA-templated transcription"/>
    <property type="evidence" value="ECO:0007669"/>
    <property type="project" value="TreeGrafter"/>
</dbReference>
<evidence type="ECO:0000256" key="9">
    <source>
        <dbReference type="RuleBase" id="RU364149"/>
    </source>
</evidence>
<keyword evidence="4 9" id="KW-0805">Transcription regulation</keyword>
<evidence type="ECO:0000313" key="13">
    <source>
        <dbReference type="Proteomes" id="UP000053831"/>
    </source>
</evidence>
<evidence type="ECO:0000256" key="7">
    <source>
        <dbReference type="ARBA" id="ARBA00023242"/>
    </source>
</evidence>